<protein>
    <submittedName>
        <fullName evidence="2">Uncharacterized protein</fullName>
    </submittedName>
</protein>
<name>A0AA95ENQ0_9VIRU</name>
<keyword evidence="1" id="KW-1133">Transmembrane helix</keyword>
<evidence type="ECO:0000256" key="1">
    <source>
        <dbReference type="SAM" id="Phobius"/>
    </source>
</evidence>
<accession>A0AA95ENQ0</accession>
<dbReference type="EMBL" id="ON887157">
    <property type="protein sequence ID" value="WBR14951.1"/>
    <property type="molecule type" value="Genomic_DNA"/>
</dbReference>
<organism evidence="2 3">
    <name type="scientific">Pandoravirus kuranda</name>
    <dbReference type="NCBI Taxonomy" id="3019033"/>
    <lineage>
        <taxon>Viruses</taxon>
        <taxon>Pandoravirus</taxon>
    </lineage>
</organism>
<gene>
    <name evidence="2" type="ORF">pkur_cds_777</name>
</gene>
<keyword evidence="1" id="KW-0812">Transmembrane</keyword>
<dbReference type="Proteomes" id="UP001185135">
    <property type="component" value="Segment"/>
</dbReference>
<feature type="transmembrane region" description="Helical" evidence="1">
    <location>
        <begin position="82"/>
        <end position="102"/>
    </location>
</feature>
<feature type="transmembrane region" description="Helical" evidence="1">
    <location>
        <begin position="50"/>
        <end position="76"/>
    </location>
</feature>
<sequence>MFARAYLANHLVVPLFKNDHVDVEQAGCIDHDTTPRSHTRPVTLTIMTRTYMLLAVLPWLFGLALCVVLDGVAAVAAILGTVFALVAVALLVVSAIVAAPAWGPAAWRWRRAWVDPTPPV</sequence>
<proteinExistence type="predicted"/>
<evidence type="ECO:0000313" key="2">
    <source>
        <dbReference type="EMBL" id="WBR14951.1"/>
    </source>
</evidence>
<reference evidence="2" key="1">
    <citation type="submission" date="2022-06" db="EMBL/GenBank/DDBJ databases">
        <authorList>
            <person name="Legendre M."/>
            <person name="Claverie J.-M."/>
            <person name="Alempic J.-M."/>
            <person name="Abergel C."/>
        </authorList>
    </citation>
    <scope>NUCLEOTIDE SEQUENCE</scope>
    <source>
        <strain evidence="2">Kuranda</strain>
    </source>
</reference>
<evidence type="ECO:0000313" key="3">
    <source>
        <dbReference type="Proteomes" id="UP001185135"/>
    </source>
</evidence>
<keyword evidence="1" id="KW-0472">Membrane</keyword>